<protein>
    <submittedName>
        <fullName evidence="4">Type IV pilus assembly protein PilA</fullName>
    </submittedName>
</protein>
<comment type="similarity">
    <text evidence="1">Belongs to the N-Me-Phe pilin family.</text>
</comment>
<feature type="transmembrane region" description="Helical" evidence="3">
    <location>
        <begin position="12"/>
        <end position="30"/>
    </location>
</feature>
<dbReference type="Pfam" id="PF00114">
    <property type="entry name" value="Pilin"/>
    <property type="match status" value="1"/>
</dbReference>
<dbReference type="Proteomes" id="UP000576603">
    <property type="component" value="Unassembled WGS sequence"/>
</dbReference>
<dbReference type="GO" id="GO:0007155">
    <property type="term" value="P:cell adhesion"/>
    <property type="evidence" value="ECO:0007669"/>
    <property type="project" value="InterPro"/>
</dbReference>
<keyword evidence="3" id="KW-0812">Transmembrane</keyword>
<evidence type="ECO:0000313" key="5">
    <source>
        <dbReference type="Proteomes" id="UP000576603"/>
    </source>
</evidence>
<dbReference type="NCBIfam" id="TIGR02532">
    <property type="entry name" value="IV_pilin_GFxxxE"/>
    <property type="match status" value="1"/>
</dbReference>
<dbReference type="GO" id="GO:0009289">
    <property type="term" value="C:pilus"/>
    <property type="evidence" value="ECO:0007669"/>
    <property type="project" value="InterPro"/>
</dbReference>
<dbReference type="Pfam" id="PF07963">
    <property type="entry name" value="N_methyl"/>
    <property type="match status" value="1"/>
</dbReference>
<dbReference type="InterPro" id="IPR045584">
    <property type="entry name" value="Pilin-like"/>
</dbReference>
<dbReference type="SUPFAM" id="SSF54523">
    <property type="entry name" value="Pili subunits"/>
    <property type="match status" value="1"/>
</dbReference>
<sequence length="136" mass="14240">MKKQNGFTLIELMIVIAIIAILAAIALPMYQDYVAKSQVTAGLAEINPGKTQYEVALNEGKTSITGIGDLGLRSPTDRCVITDITTLSATGTIVCTLKGNTQVKDKTVTLTRRTDGTWTCATSAAAKHAPAGCPGV</sequence>
<keyword evidence="3" id="KW-1133">Transmembrane helix</keyword>
<comment type="caution">
    <text evidence="4">The sequence shown here is derived from an EMBL/GenBank/DDBJ whole genome shotgun (WGS) entry which is preliminary data.</text>
</comment>
<keyword evidence="2" id="KW-0488">Methylation</keyword>
<keyword evidence="3" id="KW-0472">Membrane</keyword>
<evidence type="ECO:0000256" key="3">
    <source>
        <dbReference type="SAM" id="Phobius"/>
    </source>
</evidence>
<organism evidence="4 5">
    <name type="scientific">Xanthomonas euvesicatoria</name>
    <dbReference type="NCBI Taxonomy" id="456327"/>
    <lineage>
        <taxon>Bacteria</taxon>
        <taxon>Pseudomonadati</taxon>
        <taxon>Pseudomonadota</taxon>
        <taxon>Gammaproteobacteria</taxon>
        <taxon>Lysobacterales</taxon>
        <taxon>Lysobacteraceae</taxon>
        <taxon>Xanthomonas</taxon>
    </lineage>
</organism>
<proteinExistence type="inferred from homology"/>
<accession>A0AAW3TZL1</accession>
<evidence type="ECO:0000256" key="1">
    <source>
        <dbReference type="ARBA" id="ARBA00005233"/>
    </source>
</evidence>
<dbReference type="PANTHER" id="PTHR30093">
    <property type="entry name" value="GENERAL SECRETION PATHWAY PROTEIN G"/>
    <property type="match status" value="1"/>
</dbReference>
<dbReference type="RefSeq" id="WP_184419735.1">
    <property type="nucleotide sequence ID" value="NZ_JACHNK010000001.1"/>
</dbReference>
<gene>
    <name evidence="4" type="ORF">FHY32_000022</name>
</gene>
<dbReference type="EMBL" id="JACHNL010000001">
    <property type="protein sequence ID" value="MBB4721724.1"/>
    <property type="molecule type" value="Genomic_DNA"/>
</dbReference>
<evidence type="ECO:0000313" key="4">
    <source>
        <dbReference type="EMBL" id="MBB4721724.1"/>
    </source>
</evidence>
<dbReference type="InterPro" id="IPR012902">
    <property type="entry name" value="N_methyl_site"/>
</dbReference>
<reference evidence="4 5" key="1">
    <citation type="submission" date="2020-08" db="EMBL/GenBank/DDBJ databases">
        <title>Studying the diversity of plant-associated saprophytic bacteria and their role in host health and plant-pathogen interactions.</title>
        <authorList>
            <person name="Potnis N."/>
        </authorList>
    </citation>
    <scope>NUCLEOTIDE SEQUENCE [LARGE SCALE GENOMIC DNA]</scope>
    <source>
        <strain evidence="4 5">CFBP 7922</strain>
    </source>
</reference>
<evidence type="ECO:0000256" key="2">
    <source>
        <dbReference type="ARBA" id="ARBA00022481"/>
    </source>
</evidence>
<name>A0AAW3TZL1_XANEU</name>
<dbReference type="AlphaFoldDB" id="A0AAW3TZL1"/>
<dbReference type="Gene3D" id="3.30.700.10">
    <property type="entry name" value="Glycoprotein, Type 4 Pilin"/>
    <property type="match status" value="1"/>
</dbReference>
<dbReference type="PANTHER" id="PTHR30093:SF34">
    <property type="entry name" value="PREPILIN PEPTIDASE-DEPENDENT PROTEIN D"/>
    <property type="match status" value="1"/>
</dbReference>
<dbReference type="InterPro" id="IPR001082">
    <property type="entry name" value="Pilin"/>
</dbReference>